<sequence>MSVRRGIAAGALALLMLGVVGQTAASTTAAWSDPSYHQAQFTTLVVSPPAISTCVLTPGLLGTSPTITLTWRLPAGTSYTTANVRYYVAQGGLLGNLTTVVLGANLSTTEVSAGVYQTQFRSGLLGGLLGGSYGVYLQTVDGSGWTSTLASATASMGLAGASPRCVVAAA</sequence>
<evidence type="ECO:0000313" key="3">
    <source>
        <dbReference type="EMBL" id="MBB5639456.1"/>
    </source>
</evidence>
<dbReference type="RefSeq" id="WP_035837184.1">
    <property type="nucleotide sequence ID" value="NZ_JACHBQ010000001.1"/>
</dbReference>
<dbReference type="STRING" id="1001240.GY21_13075"/>
<keyword evidence="5" id="KW-1185">Reference proteome</keyword>
<protein>
    <recommendedName>
        <fullName evidence="7">Ig-like domain-containing protein</fullName>
    </recommendedName>
</protein>
<organism evidence="2 5">
    <name type="scientific">Cryobacterium roopkundense</name>
    <dbReference type="NCBI Taxonomy" id="1001240"/>
    <lineage>
        <taxon>Bacteria</taxon>
        <taxon>Bacillati</taxon>
        <taxon>Actinomycetota</taxon>
        <taxon>Actinomycetes</taxon>
        <taxon>Micrococcales</taxon>
        <taxon>Microbacteriaceae</taxon>
        <taxon>Cryobacterium</taxon>
    </lineage>
</organism>
<evidence type="ECO:0000313" key="5">
    <source>
        <dbReference type="Proteomes" id="UP000029864"/>
    </source>
</evidence>
<dbReference type="eggNOG" id="ENOG502ZRVW">
    <property type="taxonomic scope" value="Bacteria"/>
</dbReference>
<proteinExistence type="predicted"/>
<evidence type="ECO:0008006" key="7">
    <source>
        <dbReference type="Google" id="ProtNLM"/>
    </source>
</evidence>
<feature type="chain" id="PRO_5038207535" description="Ig-like domain-containing protein" evidence="1">
    <location>
        <begin position="25"/>
        <end position="170"/>
    </location>
</feature>
<feature type="signal peptide" evidence="1">
    <location>
        <begin position="1"/>
        <end position="24"/>
    </location>
</feature>
<comment type="caution">
    <text evidence="2">The sequence shown here is derived from an EMBL/GenBank/DDBJ whole genome shotgun (WGS) entry which is preliminary data.</text>
</comment>
<evidence type="ECO:0000313" key="2">
    <source>
        <dbReference type="EMBL" id="KGJ72791.1"/>
    </source>
</evidence>
<dbReference type="EMBL" id="JPXF01000055">
    <property type="protein sequence ID" value="KGJ72791.1"/>
    <property type="molecule type" value="Genomic_DNA"/>
</dbReference>
<dbReference type="OrthoDB" id="4950956at2"/>
<reference evidence="3 6" key="2">
    <citation type="submission" date="2020-08" db="EMBL/GenBank/DDBJ databases">
        <title>Sequencing the genomes of 1000 actinobacteria strains.</title>
        <authorList>
            <person name="Klenk H.-P."/>
        </authorList>
    </citation>
    <scope>NUCLEOTIDE SEQUENCE [LARGE SCALE GENOMIC DNA]</scope>
    <source>
        <strain evidence="3 6">DSM 21065</strain>
    </source>
</reference>
<gene>
    <name evidence="3" type="ORF">BJ997_000004</name>
    <name evidence="4" type="ORF">BJ997_004181</name>
    <name evidence="2" type="ORF">GY21_13075</name>
</gene>
<dbReference type="EMBL" id="JACHBQ010000001">
    <property type="protein sequence ID" value="MBB5639456.1"/>
    <property type="molecule type" value="Genomic_DNA"/>
</dbReference>
<dbReference type="EMBL" id="JACHBQ010000001">
    <property type="protein sequence ID" value="MBB5643633.1"/>
    <property type="molecule type" value="Genomic_DNA"/>
</dbReference>
<accession>A0A099J396</accession>
<keyword evidence="1" id="KW-0732">Signal</keyword>
<dbReference type="Proteomes" id="UP000029864">
    <property type="component" value="Unassembled WGS sequence"/>
</dbReference>
<evidence type="ECO:0000313" key="6">
    <source>
        <dbReference type="Proteomes" id="UP000561726"/>
    </source>
</evidence>
<evidence type="ECO:0000313" key="4">
    <source>
        <dbReference type="EMBL" id="MBB5643633.1"/>
    </source>
</evidence>
<dbReference type="Proteomes" id="UP000561726">
    <property type="component" value="Unassembled WGS sequence"/>
</dbReference>
<name>A0A099J396_9MICO</name>
<evidence type="ECO:0000256" key="1">
    <source>
        <dbReference type="SAM" id="SignalP"/>
    </source>
</evidence>
<reference evidence="2 5" key="1">
    <citation type="submission" date="2014-08" db="EMBL/GenBank/DDBJ databases">
        <authorList>
            <person name="Sisinthy S."/>
        </authorList>
    </citation>
    <scope>NUCLEOTIDE SEQUENCE [LARGE SCALE GENOMIC DNA]</scope>
    <source>
        <strain evidence="2 5">RuG17</strain>
    </source>
</reference>
<dbReference type="AlphaFoldDB" id="A0A099J396"/>